<sequence length="717" mass="76594">MNCKSIIDKMRGLALCCVAAFAMTGCTQERTPWNGGEGEGLLRLSVALPETRATEAEYDALALGTLRIYQVDRVGDEATERLIRKYRPVTDVPAELYLAAGEYKVTVEAGDGSEATFTRKSYYGEESFQLGAHDVKTLPVVCKLTNIAVKVVFDPTVAEAFDQSRTVFVSAADAFDESAAREESVPTLQYTEDGTGYFLLPEGTANLSWGFFGESSNPDLQKNGTRDGVIEQPQGGMQYTLTFKYSPSAPGQISVGLQVREYESTHDDNFVFSPQPTFGGQGFSIDQVTGFHAQPVGFTLTSINALSSVALTAGGTRYEVMTDGRVDETLAAQGIVYTPTDALSGVLTLGEAFFAKLPAGIQSIGLEAVDAGGGEGEATGRVAVAGATGFVSADLWSGTGTLGAVVTDPATTAVQIRFREAGADAEWTLLSAVKGDDGYSYTAAAEGLRAGLRYEFQLVENGAERGALLTQQSEAGIQLPNAGFEEWYYDGKSWFPYATGGTPFWGTGNPGATSVGSEFNLTAGVEDPRPGSAGTTAAKLETKKPSIMGIGKLAAGNLFVGEFGAVSGMGGTVHMGRPFTFNARPTALRVWYKYTPQGSDKGRIYLCLVNMTDGSTYHVVDTNNPDKTTFSPDDEFLYSDKTNPATLQGHVIGYGDLMLESAVTGWTEVEIPITYREQYASERPNVLLVTAAASYRGDYFEGEVGSTLYLDDVEFVY</sequence>
<dbReference type="Pfam" id="PF14900">
    <property type="entry name" value="DUF4493"/>
    <property type="match status" value="1"/>
</dbReference>
<dbReference type="Proteomes" id="UP000824014">
    <property type="component" value="Unassembled WGS sequence"/>
</dbReference>
<feature type="signal peptide" evidence="1">
    <location>
        <begin position="1"/>
        <end position="22"/>
    </location>
</feature>
<feature type="chain" id="PRO_5038811545" evidence="1">
    <location>
        <begin position="23"/>
        <end position="717"/>
    </location>
</feature>
<feature type="domain" description="Putative carbohydrate metabolism" evidence="2">
    <location>
        <begin position="500"/>
        <end position="715"/>
    </location>
</feature>
<dbReference type="AlphaFoldDB" id="A0A9D2DE95"/>
<evidence type="ECO:0000313" key="4">
    <source>
        <dbReference type="Proteomes" id="UP000824014"/>
    </source>
</evidence>
<dbReference type="Pfam" id="PF13201">
    <property type="entry name" value="PCMD"/>
    <property type="match status" value="1"/>
</dbReference>
<reference evidence="3" key="1">
    <citation type="journal article" date="2021" name="PeerJ">
        <title>Extensive microbial diversity within the chicken gut microbiome revealed by metagenomics and culture.</title>
        <authorList>
            <person name="Gilroy R."/>
            <person name="Ravi A."/>
            <person name="Getino M."/>
            <person name="Pursley I."/>
            <person name="Horton D.L."/>
            <person name="Alikhan N.F."/>
            <person name="Baker D."/>
            <person name="Gharbi K."/>
            <person name="Hall N."/>
            <person name="Watson M."/>
            <person name="Adriaenssens E.M."/>
            <person name="Foster-Nyarko E."/>
            <person name="Jarju S."/>
            <person name="Secka A."/>
            <person name="Antonio M."/>
            <person name="Oren A."/>
            <person name="Chaudhuri R.R."/>
            <person name="La Ragione R."/>
            <person name="Hildebrand F."/>
            <person name="Pallen M.J."/>
        </authorList>
    </citation>
    <scope>NUCLEOTIDE SEQUENCE</scope>
    <source>
        <strain evidence="3">ChiHjej11B10-19426</strain>
    </source>
</reference>
<dbReference type="InterPro" id="IPR027840">
    <property type="entry name" value="DUF4493"/>
</dbReference>
<evidence type="ECO:0000259" key="2">
    <source>
        <dbReference type="Pfam" id="PF13201"/>
    </source>
</evidence>
<proteinExistence type="predicted"/>
<reference evidence="3" key="2">
    <citation type="submission" date="2021-04" db="EMBL/GenBank/DDBJ databases">
        <authorList>
            <person name="Gilroy R."/>
        </authorList>
    </citation>
    <scope>NUCLEOTIDE SEQUENCE</scope>
    <source>
        <strain evidence="3">ChiHjej11B10-19426</strain>
    </source>
</reference>
<dbReference type="EMBL" id="DXCC01000017">
    <property type="protein sequence ID" value="HIZ15295.1"/>
    <property type="molecule type" value="Genomic_DNA"/>
</dbReference>
<dbReference type="Gene3D" id="2.60.120.890">
    <property type="entry name" value="BT2081, beta-jelly-roll domain"/>
    <property type="match status" value="1"/>
</dbReference>
<accession>A0A9D2DE95</accession>
<dbReference type="PROSITE" id="PS51257">
    <property type="entry name" value="PROKAR_LIPOPROTEIN"/>
    <property type="match status" value="1"/>
</dbReference>
<dbReference type="InterPro" id="IPR025112">
    <property type="entry name" value="PCMD"/>
</dbReference>
<evidence type="ECO:0000313" key="3">
    <source>
        <dbReference type="EMBL" id="HIZ15295.1"/>
    </source>
</evidence>
<gene>
    <name evidence="3" type="ORF">H9816_05235</name>
</gene>
<protein>
    <submittedName>
        <fullName evidence="3">PCMD domain-containing protein</fullName>
    </submittedName>
</protein>
<organism evidence="3 4">
    <name type="scientific">Candidatus Tidjanibacter faecipullorum</name>
    <dbReference type="NCBI Taxonomy" id="2838766"/>
    <lineage>
        <taxon>Bacteria</taxon>
        <taxon>Pseudomonadati</taxon>
        <taxon>Bacteroidota</taxon>
        <taxon>Bacteroidia</taxon>
        <taxon>Bacteroidales</taxon>
        <taxon>Rikenellaceae</taxon>
        <taxon>Tidjanibacter</taxon>
    </lineage>
</organism>
<dbReference type="InterPro" id="IPR038653">
    <property type="entry name" value="Put_CMD_sf"/>
</dbReference>
<comment type="caution">
    <text evidence="3">The sequence shown here is derived from an EMBL/GenBank/DDBJ whole genome shotgun (WGS) entry which is preliminary data.</text>
</comment>
<name>A0A9D2DE95_9BACT</name>
<evidence type="ECO:0000256" key="1">
    <source>
        <dbReference type="SAM" id="SignalP"/>
    </source>
</evidence>
<keyword evidence="1" id="KW-0732">Signal</keyword>